<reference evidence="1 2" key="1">
    <citation type="submission" date="2014-04" db="EMBL/GenBank/DDBJ databases">
        <authorList>
            <consortium name="DOE Joint Genome Institute"/>
            <person name="Kuo A."/>
            <person name="Martino E."/>
            <person name="Perotto S."/>
            <person name="Kohler A."/>
            <person name="Nagy L.G."/>
            <person name="Floudas D."/>
            <person name="Copeland A."/>
            <person name="Barry K.W."/>
            <person name="Cichocki N."/>
            <person name="Veneault-Fourrey C."/>
            <person name="LaButti K."/>
            <person name="Lindquist E.A."/>
            <person name="Lipzen A."/>
            <person name="Lundell T."/>
            <person name="Morin E."/>
            <person name="Murat C."/>
            <person name="Sun H."/>
            <person name="Tunlid A."/>
            <person name="Henrissat B."/>
            <person name="Grigoriev I.V."/>
            <person name="Hibbett D.S."/>
            <person name="Martin F."/>
            <person name="Nordberg H.P."/>
            <person name="Cantor M.N."/>
            <person name="Hua S.X."/>
        </authorList>
    </citation>
    <scope>NUCLEOTIDE SEQUENCE [LARGE SCALE GENOMIC DNA]</scope>
    <source>
        <strain evidence="1 2">Zn</strain>
    </source>
</reference>
<dbReference type="HOGENOM" id="CLU_2062168_0_0_1"/>
<accession>A0A0C3HFX3</accession>
<protein>
    <submittedName>
        <fullName evidence="1">Uncharacterized protein</fullName>
    </submittedName>
</protein>
<dbReference type="EMBL" id="KN832876">
    <property type="protein sequence ID" value="KIN01227.1"/>
    <property type="molecule type" value="Genomic_DNA"/>
</dbReference>
<dbReference type="InParanoid" id="A0A0C3HFX3"/>
<organism evidence="1 2">
    <name type="scientific">Oidiodendron maius (strain Zn)</name>
    <dbReference type="NCBI Taxonomy" id="913774"/>
    <lineage>
        <taxon>Eukaryota</taxon>
        <taxon>Fungi</taxon>
        <taxon>Dikarya</taxon>
        <taxon>Ascomycota</taxon>
        <taxon>Pezizomycotina</taxon>
        <taxon>Leotiomycetes</taxon>
        <taxon>Leotiomycetes incertae sedis</taxon>
        <taxon>Myxotrichaceae</taxon>
        <taxon>Oidiodendron</taxon>
    </lineage>
</organism>
<sequence length="119" mass="13670">MSRPIGSVSENMRRISAQTTTSYDALLSEAMEDKLYYYQDTCSPVEFAELVEAEVRRLKETIKVDPRINLMDLIRSLTKNISKGLLLIKCMTRQEKEEGKKRAWREAGLLTLARISVNN</sequence>
<evidence type="ECO:0000313" key="2">
    <source>
        <dbReference type="Proteomes" id="UP000054321"/>
    </source>
</evidence>
<dbReference type="AlphaFoldDB" id="A0A0C3HFX3"/>
<dbReference type="Proteomes" id="UP000054321">
    <property type="component" value="Unassembled WGS sequence"/>
</dbReference>
<gene>
    <name evidence="1" type="ORF">OIDMADRAFT_28912</name>
</gene>
<proteinExistence type="predicted"/>
<name>A0A0C3HFX3_OIDMZ</name>
<keyword evidence="2" id="KW-1185">Reference proteome</keyword>
<reference evidence="2" key="2">
    <citation type="submission" date="2015-01" db="EMBL/GenBank/DDBJ databases">
        <title>Evolutionary Origins and Diversification of the Mycorrhizal Mutualists.</title>
        <authorList>
            <consortium name="DOE Joint Genome Institute"/>
            <consortium name="Mycorrhizal Genomics Consortium"/>
            <person name="Kohler A."/>
            <person name="Kuo A."/>
            <person name="Nagy L.G."/>
            <person name="Floudas D."/>
            <person name="Copeland A."/>
            <person name="Barry K.W."/>
            <person name="Cichocki N."/>
            <person name="Veneault-Fourrey C."/>
            <person name="LaButti K."/>
            <person name="Lindquist E.A."/>
            <person name="Lipzen A."/>
            <person name="Lundell T."/>
            <person name="Morin E."/>
            <person name="Murat C."/>
            <person name="Riley R."/>
            <person name="Ohm R."/>
            <person name="Sun H."/>
            <person name="Tunlid A."/>
            <person name="Henrissat B."/>
            <person name="Grigoriev I.V."/>
            <person name="Hibbett D.S."/>
            <person name="Martin F."/>
        </authorList>
    </citation>
    <scope>NUCLEOTIDE SEQUENCE [LARGE SCALE GENOMIC DNA]</scope>
    <source>
        <strain evidence="2">Zn</strain>
    </source>
</reference>
<evidence type="ECO:0000313" key="1">
    <source>
        <dbReference type="EMBL" id="KIN01227.1"/>
    </source>
</evidence>